<dbReference type="OrthoDB" id="10025998at2759"/>
<keyword evidence="3" id="KW-1185">Reference proteome</keyword>
<dbReference type="Proteomes" id="UP000030641">
    <property type="component" value="Unassembled WGS sequence"/>
</dbReference>
<protein>
    <recommendedName>
        <fullName evidence="4">F-box domain-containing protein</fullName>
    </recommendedName>
</protein>
<evidence type="ECO:0000313" key="3">
    <source>
        <dbReference type="Proteomes" id="UP000030641"/>
    </source>
</evidence>
<dbReference type="STRING" id="1043005.A0A074ZI18"/>
<gene>
    <name evidence="2" type="ORF">AUEXF2481DRAFT_472207</name>
</gene>
<proteinExistence type="predicted"/>
<evidence type="ECO:0008006" key="4">
    <source>
        <dbReference type="Google" id="ProtNLM"/>
    </source>
</evidence>
<feature type="region of interest" description="Disordered" evidence="1">
    <location>
        <begin position="578"/>
        <end position="604"/>
    </location>
</feature>
<feature type="compositionally biased region" description="Low complexity" evidence="1">
    <location>
        <begin position="420"/>
        <end position="431"/>
    </location>
</feature>
<reference evidence="2 3" key="1">
    <citation type="journal article" date="2014" name="BMC Genomics">
        <title>Genome sequencing of four Aureobasidium pullulans varieties: biotechnological potential, stress tolerance, and description of new species.</title>
        <authorList>
            <person name="Gostin Ar C."/>
            <person name="Ohm R.A."/>
            <person name="Kogej T."/>
            <person name="Sonjak S."/>
            <person name="Turk M."/>
            <person name="Zajc J."/>
            <person name="Zalar P."/>
            <person name="Grube M."/>
            <person name="Sun H."/>
            <person name="Han J."/>
            <person name="Sharma A."/>
            <person name="Chiniquy J."/>
            <person name="Ngan C.Y."/>
            <person name="Lipzen A."/>
            <person name="Barry K."/>
            <person name="Grigoriev I.V."/>
            <person name="Gunde-Cimerman N."/>
        </authorList>
    </citation>
    <scope>NUCLEOTIDE SEQUENCE [LARGE SCALE GENOMIC DNA]</scope>
    <source>
        <strain evidence="2 3">EXF-2481</strain>
    </source>
</reference>
<feature type="compositionally biased region" description="Polar residues" evidence="1">
    <location>
        <begin position="465"/>
        <end position="475"/>
    </location>
</feature>
<feature type="region of interest" description="Disordered" evidence="1">
    <location>
        <begin position="355"/>
        <end position="377"/>
    </location>
</feature>
<dbReference type="InParanoid" id="A0A074ZI18"/>
<name>A0A074ZI18_AURSE</name>
<dbReference type="EMBL" id="KL584752">
    <property type="protein sequence ID" value="KEQ98196.1"/>
    <property type="molecule type" value="Genomic_DNA"/>
</dbReference>
<organism evidence="2 3">
    <name type="scientific">Aureobasidium subglaciale (strain EXF-2481)</name>
    <name type="common">Aureobasidium pullulans var. subglaciale</name>
    <dbReference type="NCBI Taxonomy" id="1043005"/>
    <lineage>
        <taxon>Eukaryota</taxon>
        <taxon>Fungi</taxon>
        <taxon>Dikarya</taxon>
        <taxon>Ascomycota</taxon>
        <taxon>Pezizomycotina</taxon>
        <taxon>Dothideomycetes</taxon>
        <taxon>Dothideomycetidae</taxon>
        <taxon>Dothideales</taxon>
        <taxon>Saccotheciaceae</taxon>
        <taxon>Aureobasidium</taxon>
    </lineage>
</organism>
<feature type="region of interest" description="Disordered" evidence="1">
    <location>
        <begin position="403"/>
        <end position="431"/>
    </location>
</feature>
<dbReference type="HOGENOM" id="CLU_369590_0_0_1"/>
<feature type="region of interest" description="Disordered" evidence="1">
    <location>
        <begin position="446"/>
        <end position="494"/>
    </location>
</feature>
<dbReference type="RefSeq" id="XP_013347028.1">
    <property type="nucleotide sequence ID" value="XM_013491574.1"/>
</dbReference>
<accession>A0A074ZI18</accession>
<feature type="compositionally biased region" description="Basic and acidic residues" evidence="1">
    <location>
        <begin position="586"/>
        <end position="604"/>
    </location>
</feature>
<dbReference type="AlphaFoldDB" id="A0A074ZI18"/>
<evidence type="ECO:0000256" key="1">
    <source>
        <dbReference type="SAM" id="MobiDB-lite"/>
    </source>
</evidence>
<sequence>MTTSSILTRLGEVEAEEQYAQTALSSARKDRISGQPRRQTVFIHNPPDVSRPITVYDKVNKWLDRPAQTAPGSPLLDFFLKHQRHHVILDNIYQRLDIEDVLAVSRTCKALSSFYNNMLPFHWNINRRLARFVNDPKEFRSKLGQADALISGTFALLFFAQLYWLDSGLDIYVRQGPKADALIEYIASNKSYELDFSYGWADDDQYRTLTKVLIFQRVAPPKSPQIRFHLTISSPLHSILTDCAWSTAHVNVIAWNKAYCVFPHLTFINRKMYFLQDQNESLTQILEDYSANGWQTSDRIDHDQLEGSKKPGVREGSRRLSDSSTWIIPLNLHEIRAPETPNSVLESCVFQICPDPRPRETSHTGSESERLKNFSISAPVSSIPQPLSISQSQERIRSLQVKVGSIPPPPIPPRRARGMTTSRLSSRPTSPLDSVCEVLPLSIRSSTTAPKIPPPAISSDRRNTSEAVSTKSSSFLRPGRRVVSDQAHSSVRHKRSGMTVMSGDMATVVSALRSGEITRTVATSTSTQAENTAGSWSQEVEHLSLKIRRPKARMPPPLILSTAIPGPLVPDLLTPPPDTPLPAIPNKDRPKEKLCDVHEETNWI</sequence>
<evidence type="ECO:0000313" key="2">
    <source>
        <dbReference type="EMBL" id="KEQ98196.1"/>
    </source>
</evidence>
<dbReference type="GeneID" id="25368270"/>
<feature type="compositionally biased region" description="Basic and acidic residues" evidence="1">
    <location>
        <begin position="356"/>
        <end position="372"/>
    </location>
</feature>